<organism evidence="1 2">
    <name type="scientific">Dreissena polymorpha</name>
    <name type="common">Zebra mussel</name>
    <name type="synonym">Mytilus polymorpha</name>
    <dbReference type="NCBI Taxonomy" id="45954"/>
    <lineage>
        <taxon>Eukaryota</taxon>
        <taxon>Metazoa</taxon>
        <taxon>Spiralia</taxon>
        <taxon>Lophotrochozoa</taxon>
        <taxon>Mollusca</taxon>
        <taxon>Bivalvia</taxon>
        <taxon>Autobranchia</taxon>
        <taxon>Heteroconchia</taxon>
        <taxon>Euheterodonta</taxon>
        <taxon>Imparidentia</taxon>
        <taxon>Neoheterodontei</taxon>
        <taxon>Myida</taxon>
        <taxon>Dreissenoidea</taxon>
        <taxon>Dreissenidae</taxon>
        <taxon>Dreissena</taxon>
    </lineage>
</organism>
<protein>
    <submittedName>
        <fullName evidence="1">Uncharacterized protein</fullName>
    </submittedName>
</protein>
<sequence>MEFSKKTAWVKYIAQPDTLEGVGRDGDALAVTKFKCVLYGCCQDHPPNIDTWRYRLFLKARKSLDLLPPTNDALELHIKRENYQAKIWLNAKDNDFQPDDPLDTGA</sequence>
<dbReference type="Proteomes" id="UP000828390">
    <property type="component" value="Unassembled WGS sequence"/>
</dbReference>
<dbReference type="AlphaFoldDB" id="A0A9D4JRG3"/>
<evidence type="ECO:0000313" key="1">
    <source>
        <dbReference type="EMBL" id="KAH3820129.1"/>
    </source>
</evidence>
<dbReference type="EMBL" id="JAIWYP010000005">
    <property type="protein sequence ID" value="KAH3820129.1"/>
    <property type="molecule type" value="Genomic_DNA"/>
</dbReference>
<keyword evidence="2" id="KW-1185">Reference proteome</keyword>
<gene>
    <name evidence="1" type="ORF">DPMN_121873</name>
</gene>
<evidence type="ECO:0000313" key="2">
    <source>
        <dbReference type="Proteomes" id="UP000828390"/>
    </source>
</evidence>
<proteinExistence type="predicted"/>
<reference evidence="1" key="2">
    <citation type="submission" date="2020-11" db="EMBL/GenBank/DDBJ databases">
        <authorList>
            <person name="McCartney M.A."/>
            <person name="Auch B."/>
            <person name="Kono T."/>
            <person name="Mallez S."/>
            <person name="Becker A."/>
            <person name="Gohl D.M."/>
            <person name="Silverstein K.A.T."/>
            <person name="Koren S."/>
            <person name="Bechman K.B."/>
            <person name="Herman A."/>
            <person name="Abrahante J.E."/>
            <person name="Garbe J."/>
        </authorList>
    </citation>
    <scope>NUCLEOTIDE SEQUENCE</scope>
    <source>
        <strain evidence="1">Duluth1</strain>
        <tissue evidence="1">Whole animal</tissue>
    </source>
</reference>
<accession>A0A9D4JRG3</accession>
<name>A0A9D4JRG3_DREPO</name>
<comment type="caution">
    <text evidence="1">The sequence shown here is derived from an EMBL/GenBank/DDBJ whole genome shotgun (WGS) entry which is preliminary data.</text>
</comment>
<reference evidence="1" key="1">
    <citation type="journal article" date="2019" name="bioRxiv">
        <title>The Genome of the Zebra Mussel, Dreissena polymorpha: A Resource for Invasive Species Research.</title>
        <authorList>
            <person name="McCartney M.A."/>
            <person name="Auch B."/>
            <person name="Kono T."/>
            <person name="Mallez S."/>
            <person name="Zhang Y."/>
            <person name="Obille A."/>
            <person name="Becker A."/>
            <person name="Abrahante J.E."/>
            <person name="Garbe J."/>
            <person name="Badalamenti J.P."/>
            <person name="Herman A."/>
            <person name="Mangelson H."/>
            <person name="Liachko I."/>
            <person name="Sullivan S."/>
            <person name="Sone E.D."/>
            <person name="Koren S."/>
            <person name="Silverstein K.A.T."/>
            <person name="Beckman K.B."/>
            <person name="Gohl D.M."/>
        </authorList>
    </citation>
    <scope>NUCLEOTIDE SEQUENCE</scope>
    <source>
        <strain evidence="1">Duluth1</strain>
        <tissue evidence="1">Whole animal</tissue>
    </source>
</reference>